<evidence type="ECO:0000259" key="2">
    <source>
        <dbReference type="Pfam" id="PF16270"/>
    </source>
</evidence>
<evidence type="ECO:0000313" key="4">
    <source>
        <dbReference type="Proteomes" id="UP000318946"/>
    </source>
</evidence>
<dbReference type="InterPro" id="IPR032575">
    <property type="entry name" value="DUF4923"/>
</dbReference>
<dbReference type="AlphaFoldDB" id="A0A4Y1WT47"/>
<gene>
    <name evidence="3" type="ORF">A5CBH24_05810</name>
</gene>
<organism evidence="3 4">
    <name type="scientific">Alistipes communis</name>
    <dbReference type="NCBI Taxonomy" id="2585118"/>
    <lineage>
        <taxon>Bacteria</taxon>
        <taxon>Pseudomonadati</taxon>
        <taxon>Bacteroidota</taxon>
        <taxon>Bacteroidia</taxon>
        <taxon>Bacteroidales</taxon>
        <taxon>Rikenellaceae</taxon>
        <taxon>Alistipes</taxon>
    </lineage>
</organism>
<feature type="chain" id="PRO_5021352106" description="DUF4923 domain-containing protein" evidence="1">
    <location>
        <begin position="23"/>
        <end position="208"/>
    </location>
</feature>
<name>A0A4Y1WT47_9BACT</name>
<evidence type="ECO:0000256" key="1">
    <source>
        <dbReference type="SAM" id="SignalP"/>
    </source>
</evidence>
<dbReference type="KEGG" id="acou:A5CBH24_05810"/>
<dbReference type="Proteomes" id="UP000318946">
    <property type="component" value="Chromosome"/>
</dbReference>
<dbReference type="OrthoDB" id="1001469at2"/>
<feature type="signal peptide" evidence="1">
    <location>
        <begin position="1"/>
        <end position="22"/>
    </location>
</feature>
<evidence type="ECO:0000313" key="3">
    <source>
        <dbReference type="EMBL" id="BBL03268.1"/>
    </source>
</evidence>
<feature type="domain" description="DUF4923" evidence="2">
    <location>
        <begin position="47"/>
        <end position="207"/>
    </location>
</feature>
<sequence>MTMRRLFLIAAFAAAFATPVSAQSWQDMFKSAIQSLTGGTSSESAAATAAPEPLPEKELFGSWSYQAPAMEYTGDDMLASLAASTLKGQLPSYFQQAGLQPGKATVSFSRRGVFKAVLDTHKVEGVYRYDEDTGELTVECLFAGNPVSFTGRAKHADGVLTLLFEANAALGSLRASSQQYAQNPKLQQIAAILERYPGVMLGAELKRR</sequence>
<protein>
    <recommendedName>
        <fullName evidence="2">DUF4923 domain-containing protein</fullName>
    </recommendedName>
</protein>
<dbReference type="Pfam" id="PF16270">
    <property type="entry name" value="DUF4923"/>
    <property type="match status" value="1"/>
</dbReference>
<accession>A0A4Y1WT47</accession>
<reference evidence="4" key="1">
    <citation type="submission" date="2019-06" db="EMBL/GenBank/DDBJ databases">
        <title>Alistipes onderdonkii subsp. vulgaris subsp. nov., Alistipes dispar sp. nov. and Alistipes communis sp. nov., isolated from human faeces, and creation of Alistipes onderdonkii subsp. onderdonkii subsp. nov.</title>
        <authorList>
            <person name="Sakamoto M."/>
            <person name="Ikeyama N."/>
            <person name="Ogata Y."/>
            <person name="Suda W."/>
            <person name="Iino T."/>
            <person name="Hattori M."/>
            <person name="Ohkuma M."/>
        </authorList>
    </citation>
    <scope>NUCLEOTIDE SEQUENCE [LARGE SCALE GENOMIC DNA]</scope>
    <source>
        <strain evidence="4">5CBH24</strain>
    </source>
</reference>
<keyword evidence="4" id="KW-1185">Reference proteome</keyword>
<proteinExistence type="predicted"/>
<keyword evidence="1" id="KW-0732">Signal</keyword>
<dbReference type="EMBL" id="AP019735">
    <property type="protein sequence ID" value="BBL03268.1"/>
    <property type="molecule type" value="Genomic_DNA"/>
</dbReference>